<dbReference type="EMBL" id="GEDG01038617">
    <property type="protein sequence ID" value="JAP07498.1"/>
    <property type="molecule type" value="Transcribed_RNA"/>
</dbReference>
<name>A0A0V0GHS8_SOLCH</name>
<dbReference type="AlphaFoldDB" id="A0A0V0GHS8"/>
<sequence>KSDGLSSERLNKDLHLKYIEEHCQTSSFESPNRKEKKGFASSPPTAANYRHNMNSHSLHTNPRTCLIRNQVIPRNKLKLKSNISNQTQLKRL</sequence>
<protein>
    <submittedName>
        <fullName evidence="2">Putative ovule protein</fullName>
    </submittedName>
</protein>
<reference evidence="2" key="1">
    <citation type="submission" date="2015-12" db="EMBL/GenBank/DDBJ databases">
        <title>Gene expression during late stages of embryo sac development: a critical building block for successful pollen-pistil interactions.</title>
        <authorList>
            <person name="Liu Y."/>
            <person name="Joly V."/>
            <person name="Sabar M."/>
            <person name="Matton D.P."/>
        </authorList>
    </citation>
    <scope>NUCLEOTIDE SEQUENCE</scope>
</reference>
<feature type="non-terminal residue" evidence="2">
    <location>
        <position position="1"/>
    </location>
</feature>
<feature type="compositionally biased region" description="Polar residues" evidence="1">
    <location>
        <begin position="51"/>
        <end position="62"/>
    </location>
</feature>
<feature type="region of interest" description="Disordered" evidence="1">
    <location>
        <begin position="24"/>
        <end position="62"/>
    </location>
</feature>
<accession>A0A0V0GHS8</accession>
<evidence type="ECO:0000256" key="1">
    <source>
        <dbReference type="SAM" id="MobiDB-lite"/>
    </source>
</evidence>
<organism evidence="2">
    <name type="scientific">Solanum chacoense</name>
    <name type="common">Chaco potato</name>
    <dbReference type="NCBI Taxonomy" id="4108"/>
    <lineage>
        <taxon>Eukaryota</taxon>
        <taxon>Viridiplantae</taxon>
        <taxon>Streptophyta</taxon>
        <taxon>Embryophyta</taxon>
        <taxon>Tracheophyta</taxon>
        <taxon>Spermatophyta</taxon>
        <taxon>Magnoliopsida</taxon>
        <taxon>eudicotyledons</taxon>
        <taxon>Gunneridae</taxon>
        <taxon>Pentapetalae</taxon>
        <taxon>asterids</taxon>
        <taxon>lamiids</taxon>
        <taxon>Solanales</taxon>
        <taxon>Solanaceae</taxon>
        <taxon>Solanoideae</taxon>
        <taxon>Solaneae</taxon>
        <taxon>Solanum</taxon>
    </lineage>
</organism>
<evidence type="ECO:0000313" key="2">
    <source>
        <dbReference type="EMBL" id="JAP07498.1"/>
    </source>
</evidence>
<proteinExistence type="predicted"/>